<dbReference type="HOGENOM" id="CLU_083287_27_7_4"/>
<dbReference type="InterPro" id="IPR036388">
    <property type="entry name" value="WH-like_DNA-bd_sf"/>
</dbReference>
<dbReference type="InterPro" id="IPR036390">
    <property type="entry name" value="WH_DNA-bd_sf"/>
</dbReference>
<evidence type="ECO:0000313" key="6">
    <source>
        <dbReference type="Proteomes" id="UP000000383"/>
    </source>
</evidence>
<dbReference type="OrthoDB" id="8911933at2"/>
<dbReference type="SMART" id="SM00347">
    <property type="entry name" value="HTH_MARR"/>
    <property type="match status" value="1"/>
</dbReference>
<dbReference type="Proteomes" id="UP000000383">
    <property type="component" value="Chromosome"/>
</dbReference>
<evidence type="ECO:0000256" key="1">
    <source>
        <dbReference type="ARBA" id="ARBA00023015"/>
    </source>
</evidence>
<reference evidence="5 6" key="2">
    <citation type="journal article" date="2011" name="J. Bacteriol.">
        <title>Genomes of three methylotrophs from a single niche uncover genetic and metabolic divergence of Methylophilaceae.</title>
        <authorList>
            <person name="Lapidus A."/>
            <person name="Clum A."/>
            <person name="Labutti K."/>
            <person name="Kaluzhnaya M.G."/>
            <person name="Lim S."/>
            <person name="Beck D.A."/>
            <person name="Glavina Del Rio T."/>
            <person name="Nolan M."/>
            <person name="Mavromatis K."/>
            <person name="Huntemann M."/>
            <person name="Lucas S."/>
            <person name="Lidstrom M.E."/>
            <person name="Ivanova N."/>
            <person name="Chistoserdova L."/>
        </authorList>
    </citation>
    <scope>NUCLEOTIDE SEQUENCE [LARGE SCALE GENOMIC DNA]</scope>
    <source>
        <strain evidence="5 6">301</strain>
    </source>
</reference>
<dbReference type="RefSeq" id="WP_013148501.1">
    <property type="nucleotide sequence ID" value="NC_014207.1"/>
</dbReference>
<reference evidence="6" key="1">
    <citation type="submission" date="2010-05" db="EMBL/GenBank/DDBJ databases">
        <title>Complete sequence of Methylotenera sp. 301.</title>
        <authorList>
            <person name="Lucas S."/>
            <person name="Copeland A."/>
            <person name="Lapidus A."/>
            <person name="Cheng J.-F."/>
            <person name="Bruce D."/>
            <person name="Goodwin L."/>
            <person name="Pitluck S."/>
            <person name="Clum A."/>
            <person name="Land M."/>
            <person name="Hauser L."/>
            <person name="Kyrpides N."/>
            <person name="Ivanova N."/>
            <person name="Chistoservova L."/>
            <person name="Kalyuzhnaya M."/>
            <person name="Woyke T."/>
        </authorList>
    </citation>
    <scope>NUCLEOTIDE SEQUENCE [LARGE SCALE GENOMIC DNA]</scope>
    <source>
        <strain evidence="6">301</strain>
    </source>
</reference>
<dbReference type="PROSITE" id="PS50995">
    <property type="entry name" value="HTH_MARR_2"/>
    <property type="match status" value="1"/>
</dbReference>
<keyword evidence="1" id="KW-0805">Transcription regulation</keyword>
<keyword evidence="3" id="KW-0804">Transcription</keyword>
<dbReference type="AlphaFoldDB" id="D7DJF4"/>
<feature type="domain" description="HTH marR-type" evidence="4">
    <location>
        <begin position="18"/>
        <end position="147"/>
    </location>
</feature>
<evidence type="ECO:0000259" key="4">
    <source>
        <dbReference type="PROSITE" id="PS50995"/>
    </source>
</evidence>
<dbReference type="STRING" id="666681.M301_1814"/>
<dbReference type="GO" id="GO:0003700">
    <property type="term" value="F:DNA-binding transcription factor activity"/>
    <property type="evidence" value="ECO:0007669"/>
    <property type="project" value="InterPro"/>
</dbReference>
<evidence type="ECO:0000256" key="2">
    <source>
        <dbReference type="ARBA" id="ARBA00023125"/>
    </source>
</evidence>
<dbReference type="GO" id="GO:0003677">
    <property type="term" value="F:DNA binding"/>
    <property type="evidence" value="ECO:0007669"/>
    <property type="project" value="UniProtKB-KW"/>
</dbReference>
<evidence type="ECO:0000256" key="3">
    <source>
        <dbReference type="ARBA" id="ARBA00023163"/>
    </source>
</evidence>
<dbReference type="SUPFAM" id="SSF46785">
    <property type="entry name" value="Winged helix' DNA-binding domain"/>
    <property type="match status" value="1"/>
</dbReference>
<sequence>MMPLSNINIKSPESALETLKLFRIIFKSATRHFHEIEKIAGIGGASLWAMAEIAENDNLTVTGLAKAMSVHQSTASNLIEKLETGGNVIRTRSVEDRRLVNLSLTDLGREVMAKAPPPYRGILPDALMRLSPESLLELNRHLTELVSNMELKHDSSAFEPLGGA</sequence>
<dbReference type="eggNOG" id="COG1846">
    <property type="taxonomic scope" value="Bacteria"/>
</dbReference>
<gene>
    <name evidence="5" type="ordered locus">M301_1814</name>
</gene>
<evidence type="ECO:0000313" key="5">
    <source>
        <dbReference type="EMBL" id="ADI30189.1"/>
    </source>
</evidence>
<organism evidence="5 6">
    <name type="scientific">Methylotenera versatilis (strain 301)</name>
    <dbReference type="NCBI Taxonomy" id="666681"/>
    <lineage>
        <taxon>Bacteria</taxon>
        <taxon>Pseudomonadati</taxon>
        <taxon>Pseudomonadota</taxon>
        <taxon>Betaproteobacteria</taxon>
        <taxon>Nitrosomonadales</taxon>
        <taxon>Methylophilaceae</taxon>
        <taxon>Methylotenera</taxon>
    </lineage>
</organism>
<dbReference type="PANTHER" id="PTHR42756:SF1">
    <property type="entry name" value="TRANSCRIPTIONAL REPRESSOR OF EMRAB OPERON"/>
    <property type="match status" value="1"/>
</dbReference>
<dbReference type="InterPro" id="IPR000835">
    <property type="entry name" value="HTH_MarR-typ"/>
</dbReference>
<protein>
    <submittedName>
        <fullName evidence="5">Transcriptional regulator, MarR family</fullName>
    </submittedName>
</protein>
<accession>D7DJF4</accession>
<dbReference type="EMBL" id="CP002056">
    <property type="protein sequence ID" value="ADI30189.1"/>
    <property type="molecule type" value="Genomic_DNA"/>
</dbReference>
<dbReference type="KEGG" id="meh:M301_1814"/>
<dbReference type="Pfam" id="PF01047">
    <property type="entry name" value="MarR"/>
    <property type="match status" value="1"/>
</dbReference>
<dbReference type="PRINTS" id="PR00598">
    <property type="entry name" value="HTHMARR"/>
</dbReference>
<proteinExistence type="predicted"/>
<name>D7DJF4_METV0</name>
<dbReference type="Gene3D" id="1.10.10.10">
    <property type="entry name" value="Winged helix-like DNA-binding domain superfamily/Winged helix DNA-binding domain"/>
    <property type="match status" value="1"/>
</dbReference>
<keyword evidence="2" id="KW-0238">DNA-binding</keyword>
<keyword evidence="6" id="KW-1185">Reference proteome</keyword>
<dbReference type="PANTHER" id="PTHR42756">
    <property type="entry name" value="TRANSCRIPTIONAL REGULATOR, MARR"/>
    <property type="match status" value="1"/>
</dbReference>